<evidence type="ECO:0000313" key="2">
    <source>
        <dbReference type="Proteomes" id="UP001595973"/>
    </source>
</evidence>
<protein>
    <submittedName>
        <fullName evidence="1">Uncharacterized protein</fullName>
    </submittedName>
</protein>
<accession>A0ABV9KHL8</accession>
<reference evidence="2" key="1">
    <citation type="journal article" date="2019" name="Int. J. Syst. Evol. Microbiol.">
        <title>The Global Catalogue of Microorganisms (GCM) 10K type strain sequencing project: providing services to taxonomists for standard genome sequencing and annotation.</title>
        <authorList>
            <consortium name="The Broad Institute Genomics Platform"/>
            <consortium name="The Broad Institute Genome Sequencing Center for Infectious Disease"/>
            <person name="Wu L."/>
            <person name="Ma J."/>
        </authorList>
    </citation>
    <scope>NUCLEOTIDE SEQUENCE [LARGE SCALE GENOMIC DNA]</scope>
    <source>
        <strain evidence="2">CGMCC 4.7283</strain>
    </source>
</reference>
<gene>
    <name evidence="1" type="ORF">ACFO5X_12850</name>
</gene>
<dbReference type="EMBL" id="JBHSGI010000012">
    <property type="protein sequence ID" value="MFC4669444.1"/>
    <property type="molecule type" value="Genomic_DNA"/>
</dbReference>
<sequence length="169" mass="19107">MSNDKLLERTERLLRGESNNARGIVFTPQSARFPYSGCNVVLGLPDYLDTDDRHLDVDSIRIAYEASIDAALRGSAVHFRRQGDGAAQVTVPGQQPRIVIGAKKVLLFERLFKAHQSREFGVKLAELKAYPGFKQLPQMIGDEWPELENRYLYSPKRGFWALCEEPISV</sequence>
<name>A0ABV9KHL8_9RHOB</name>
<dbReference type="Proteomes" id="UP001595973">
    <property type="component" value="Unassembled WGS sequence"/>
</dbReference>
<organism evidence="1 2">
    <name type="scientific">Seohaeicola nanhaiensis</name>
    <dbReference type="NCBI Taxonomy" id="1387282"/>
    <lineage>
        <taxon>Bacteria</taxon>
        <taxon>Pseudomonadati</taxon>
        <taxon>Pseudomonadota</taxon>
        <taxon>Alphaproteobacteria</taxon>
        <taxon>Rhodobacterales</taxon>
        <taxon>Roseobacteraceae</taxon>
        <taxon>Seohaeicola</taxon>
    </lineage>
</organism>
<proteinExistence type="predicted"/>
<evidence type="ECO:0000313" key="1">
    <source>
        <dbReference type="EMBL" id="MFC4669444.1"/>
    </source>
</evidence>
<keyword evidence="2" id="KW-1185">Reference proteome</keyword>
<comment type="caution">
    <text evidence="1">The sequence shown here is derived from an EMBL/GenBank/DDBJ whole genome shotgun (WGS) entry which is preliminary data.</text>
</comment>
<dbReference type="RefSeq" id="WP_380717874.1">
    <property type="nucleotide sequence ID" value="NZ_JBHSGI010000012.1"/>
</dbReference>